<evidence type="ECO:0000259" key="5">
    <source>
        <dbReference type="PROSITE" id="PS51930"/>
    </source>
</evidence>
<dbReference type="InterPro" id="IPR044872">
    <property type="entry name" value="CcmK/CsoS1_BMC"/>
</dbReference>
<protein>
    <submittedName>
        <fullName evidence="6">Ethanolamine utilization protein</fullName>
    </submittedName>
</protein>
<dbReference type="PANTHER" id="PTHR33941">
    <property type="entry name" value="PROPANEDIOL UTILIZATION PROTEIN PDUA"/>
    <property type="match status" value="1"/>
</dbReference>
<dbReference type="InterPro" id="IPR000249">
    <property type="entry name" value="BMC_dom"/>
</dbReference>
<dbReference type="CDD" id="cd07045">
    <property type="entry name" value="BMC_CcmK_like"/>
    <property type="match status" value="1"/>
</dbReference>
<dbReference type="KEGG" id="nmk:CHR53_16730"/>
<accession>A0A3T0I0G3</accession>
<proteinExistence type="inferred from homology"/>
<dbReference type="GO" id="GO:0031469">
    <property type="term" value="C:bacterial microcompartment"/>
    <property type="evidence" value="ECO:0007669"/>
    <property type="project" value="UniProtKB-SubCell"/>
</dbReference>
<dbReference type="InterPro" id="IPR037233">
    <property type="entry name" value="CcmK-like_sf"/>
</dbReference>
<dbReference type="Pfam" id="PF00936">
    <property type="entry name" value="BMC"/>
    <property type="match status" value="1"/>
</dbReference>
<evidence type="ECO:0000256" key="2">
    <source>
        <dbReference type="ARBA" id="ARBA00024446"/>
    </source>
</evidence>
<dbReference type="STRING" id="1193713.GCA_001636315_00173"/>
<name>A0A3T0I0G3_9BACI</name>
<dbReference type="PROSITE" id="PS51930">
    <property type="entry name" value="BMC_2"/>
    <property type="match status" value="1"/>
</dbReference>
<keyword evidence="7" id="KW-1185">Reference proteome</keyword>
<dbReference type="SMART" id="SM00877">
    <property type="entry name" value="BMC"/>
    <property type="match status" value="1"/>
</dbReference>
<dbReference type="OrthoDB" id="9812608at2"/>
<feature type="region of interest" description="Disordered" evidence="4">
    <location>
        <begin position="94"/>
        <end position="133"/>
    </location>
</feature>
<keyword evidence="2" id="KW-1283">Bacterial microcompartment</keyword>
<comment type="subcellular location">
    <subcellularLocation>
        <location evidence="1">Bacterial microcompartment</location>
    </subcellularLocation>
</comment>
<gene>
    <name evidence="6" type="ORF">CHR53_16730</name>
</gene>
<dbReference type="AlphaFoldDB" id="A0A3T0I0G3"/>
<evidence type="ECO:0000256" key="3">
    <source>
        <dbReference type="PROSITE-ProRule" id="PRU01278"/>
    </source>
</evidence>
<feature type="domain" description="BMC" evidence="5">
    <location>
        <begin position="4"/>
        <end position="88"/>
    </location>
</feature>
<evidence type="ECO:0000313" key="6">
    <source>
        <dbReference type="EMBL" id="AZU62777.1"/>
    </source>
</evidence>
<comment type="similarity">
    <text evidence="3">Belongs to the bacterial microcompartments protein family.</text>
</comment>
<organism evidence="6 7">
    <name type="scientific">Neobacillus mesonae</name>
    <dbReference type="NCBI Taxonomy" id="1193713"/>
    <lineage>
        <taxon>Bacteria</taxon>
        <taxon>Bacillati</taxon>
        <taxon>Bacillota</taxon>
        <taxon>Bacilli</taxon>
        <taxon>Bacillales</taxon>
        <taxon>Bacillaceae</taxon>
        <taxon>Neobacillus</taxon>
    </lineage>
</organism>
<reference evidence="6 7" key="1">
    <citation type="submission" date="2017-07" db="EMBL/GenBank/DDBJ databases">
        <title>The complete genome sequence of Bacillus mesonae strain H20-5, an efficient strain improving plant abiotic stress resistance.</title>
        <authorList>
            <person name="Kim S.Y."/>
            <person name="Song H."/>
            <person name="Sang M.K."/>
            <person name="Weon H.-Y."/>
            <person name="Song J."/>
        </authorList>
    </citation>
    <scope>NUCLEOTIDE SEQUENCE [LARGE SCALE GENOMIC DNA]</scope>
    <source>
        <strain evidence="6 7">H20-5</strain>
    </source>
</reference>
<evidence type="ECO:0000256" key="4">
    <source>
        <dbReference type="SAM" id="MobiDB-lite"/>
    </source>
</evidence>
<dbReference type="Gene3D" id="3.30.70.1710">
    <property type="match status" value="1"/>
</dbReference>
<dbReference type="Proteomes" id="UP000282892">
    <property type="component" value="Chromosome"/>
</dbReference>
<evidence type="ECO:0000313" key="7">
    <source>
        <dbReference type="Proteomes" id="UP000282892"/>
    </source>
</evidence>
<evidence type="ECO:0000256" key="1">
    <source>
        <dbReference type="ARBA" id="ARBA00024322"/>
    </source>
</evidence>
<sequence>MGRALGMIETRGLIGSIVAGDAMLKSADVTLVKQEKVDAALVTILVQGDVSAVQAAVDAGKEAAARVGELISAHVIPHPDESIRDVLFKKNHKVSETNRKAENNLEVKGSTKKKSESSQTAKNKPAVEPEEEK</sequence>
<dbReference type="RefSeq" id="WP_127489925.1">
    <property type="nucleotide sequence ID" value="NZ_CP022572.1"/>
</dbReference>
<dbReference type="SUPFAM" id="SSF143414">
    <property type="entry name" value="CcmK-like"/>
    <property type="match status" value="1"/>
</dbReference>
<feature type="compositionally biased region" description="Basic and acidic residues" evidence="4">
    <location>
        <begin position="94"/>
        <end position="105"/>
    </location>
</feature>
<dbReference type="InterPro" id="IPR050575">
    <property type="entry name" value="BMC_shell"/>
</dbReference>
<dbReference type="EMBL" id="CP022572">
    <property type="protein sequence ID" value="AZU62777.1"/>
    <property type="molecule type" value="Genomic_DNA"/>
</dbReference>
<dbReference type="PANTHER" id="PTHR33941:SF11">
    <property type="entry name" value="BACTERIAL MICROCOMPARTMENT SHELL PROTEIN PDUJ"/>
    <property type="match status" value="1"/>
</dbReference>